<feature type="domain" description="GST N-terminal" evidence="4">
    <location>
        <begin position="49"/>
        <end position="130"/>
    </location>
</feature>
<dbReference type="EMBL" id="JAECZB010000005">
    <property type="protein sequence ID" value="MBH8551538.1"/>
    <property type="molecule type" value="Genomic_DNA"/>
</dbReference>
<keyword evidence="2" id="KW-0808">Transferase</keyword>
<dbReference type="SFLD" id="SFLDS00019">
    <property type="entry name" value="Glutathione_Transferase_(cytos"/>
    <property type="match status" value="1"/>
</dbReference>
<dbReference type="SUPFAM" id="SSF47616">
    <property type="entry name" value="GST C-terminal domain-like"/>
    <property type="match status" value="1"/>
</dbReference>
<dbReference type="FunFam" id="3.40.30.10:FF:000039">
    <property type="entry name" value="Glutathione S-transferase domain"/>
    <property type="match status" value="1"/>
</dbReference>
<dbReference type="Gene3D" id="1.20.1050.10">
    <property type="match status" value="1"/>
</dbReference>
<sequence>MLQPLFLRLFLVGSAIAFSFPPIQPLFASTLPKQNSQQPSKSRPHNTNQAQLKLYGGPKTRTPIVQWYLEELNVNYDYISLDISANEQLKPEFLAINPTGKVPAIVDGDLKLWESGAILLYLAEKYQQMPNLLAERAKITQWVIFANATLSPALFSPDKRQKEMPVLLTPINQILQKQSFILGEKLSVADVAIASYLYYAKSVLPLDFSEYPEVVKYLDRIAARPAFKKTMDKR</sequence>
<dbReference type="Proteomes" id="UP000599391">
    <property type="component" value="Unassembled WGS sequence"/>
</dbReference>
<name>A0A8J7HFU1_9CYAN</name>
<dbReference type="InterPro" id="IPR010987">
    <property type="entry name" value="Glutathione-S-Trfase_C-like"/>
</dbReference>
<comment type="caution">
    <text evidence="6">The sequence shown here is derived from an EMBL/GenBank/DDBJ whole genome shotgun (WGS) entry which is preliminary data.</text>
</comment>
<dbReference type="Pfam" id="PF02798">
    <property type="entry name" value="GST_N"/>
    <property type="match status" value="1"/>
</dbReference>
<protein>
    <submittedName>
        <fullName evidence="6">Glutathione S-transferase family protein</fullName>
    </submittedName>
</protein>
<dbReference type="RefSeq" id="WP_214437847.1">
    <property type="nucleotide sequence ID" value="NZ_JAECZB010000005.1"/>
</dbReference>
<dbReference type="InterPro" id="IPR040079">
    <property type="entry name" value="Glutathione_S-Trfase"/>
</dbReference>
<dbReference type="Gene3D" id="3.40.30.10">
    <property type="entry name" value="Glutaredoxin"/>
    <property type="match status" value="1"/>
</dbReference>
<proteinExistence type="inferred from homology"/>
<dbReference type="PANTHER" id="PTHR44051">
    <property type="entry name" value="GLUTATHIONE S-TRANSFERASE-RELATED"/>
    <property type="match status" value="1"/>
</dbReference>
<dbReference type="PANTHER" id="PTHR44051:SF8">
    <property type="entry name" value="GLUTATHIONE S-TRANSFERASE GSTA"/>
    <property type="match status" value="1"/>
</dbReference>
<organism evidence="6 7">
    <name type="scientific">Atlanticothrix silvestris CENA357</name>
    <dbReference type="NCBI Taxonomy" id="1725252"/>
    <lineage>
        <taxon>Bacteria</taxon>
        <taxon>Bacillati</taxon>
        <taxon>Cyanobacteriota</taxon>
        <taxon>Cyanophyceae</taxon>
        <taxon>Nostocales</taxon>
        <taxon>Nodulariaceae</taxon>
        <taxon>Atlanticothrix</taxon>
        <taxon>Atlanticothrix silvestris</taxon>
    </lineage>
</organism>
<comment type="similarity">
    <text evidence="1">Belongs to the GST superfamily.</text>
</comment>
<evidence type="ECO:0000256" key="2">
    <source>
        <dbReference type="ARBA" id="ARBA00022679"/>
    </source>
</evidence>
<dbReference type="InterPro" id="IPR004045">
    <property type="entry name" value="Glutathione_S-Trfase_N"/>
</dbReference>
<gene>
    <name evidence="6" type="ORF">I8751_03920</name>
</gene>
<dbReference type="InterPro" id="IPR036282">
    <property type="entry name" value="Glutathione-S-Trfase_C_sf"/>
</dbReference>
<dbReference type="SFLD" id="SFLDG00358">
    <property type="entry name" value="Main_(cytGST)"/>
    <property type="match status" value="1"/>
</dbReference>
<dbReference type="Pfam" id="PF14497">
    <property type="entry name" value="GST_C_3"/>
    <property type="match status" value="1"/>
</dbReference>
<evidence type="ECO:0000313" key="7">
    <source>
        <dbReference type="Proteomes" id="UP000599391"/>
    </source>
</evidence>
<dbReference type="SUPFAM" id="SSF52833">
    <property type="entry name" value="Thioredoxin-like"/>
    <property type="match status" value="1"/>
</dbReference>
<dbReference type="InterPro" id="IPR004046">
    <property type="entry name" value="GST_C"/>
</dbReference>
<dbReference type="AlphaFoldDB" id="A0A8J7HFU1"/>
<evidence type="ECO:0000259" key="5">
    <source>
        <dbReference type="PROSITE" id="PS50405"/>
    </source>
</evidence>
<dbReference type="InterPro" id="IPR036249">
    <property type="entry name" value="Thioredoxin-like_sf"/>
</dbReference>
<dbReference type="PROSITE" id="PS50404">
    <property type="entry name" value="GST_NTER"/>
    <property type="match status" value="1"/>
</dbReference>
<evidence type="ECO:0000256" key="1">
    <source>
        <dbReference type="ARBA" id="ARBA00007409"/>
    </source>
</evidence>
<evidence type="ECO:0000256" key="3">
    <source>
        <dbReference type="SAM" id="MobiDB-lite"/>
    </source>
</evidence>
<dbReference type="CDD" id="cd03046">
    <property type="entry name" value="GST_N_GTT1_like"/>
    <property type="match status" value="1"/>
</dbReference>
<reference evidence="6 7" key="1">
    <citation type="journal article" date="2021" name="Int. J. Syst. Evol. Microbiol.">
        <title>Amazonocrinis nigriterrae gen. nov., sp. nov., Atlanticothrix silvestris gen. nov., sp. nov. and Dendronalium phyllosphericum gen. nov., sp. nov., nostocacean cyanobacteria from Brazilian environments.</title>
        <authorList>
            <person name="Alvarenga D.O."/>
            <person name="Andreote A.P.D."/>
            <person name="Branco L.H.Z."/>
            <person name="Delbaje E."/>
            <person name="Cruz R.B."/>
            <person name="Varani A.M."/>
            <person name="Fiore M.F."/>
        </authorList>
    </citation>
    <scope>NUCLEOTIDE SEQUENCE [LARGE SCALE GENOMIC DNA]</scope>
    <source>
        <strain evidence="6 7">CENA357</strain>
    </source>
</reference>
<evidence type="ECO:0000313" key="6">
    <source>
        <dbReference type="EMBL" id="MBH8551538.1"/>
    </source>
</evidence>
<keyword evidence="7" id="KW-1185">Reference proteome</keyword>
<dbReference type="SFLD" id="SFLDG01150">
    <property type="entry name" value="Main.1:_Beta-like"/>
    <property type="match status" value="1"/>
</dbReference>
<dbReference type="GO" id="GO:0016740">
    <property type="term" value="F:transferase activity"/>
    <property type="evidence" value="ECO:0007669"/>
    <property type="project" value="UniProtKB-KW"/>
</dbReference>
<accession>A0A8J7HFU1</accession>
<dbReference type="PROSITE" id="PS50405">
    <property type="entry name" value="GST_CTER"/>
    <property type="match status" value="1"/>
</dbReference>
<feature type="domain" description="GST C-terminal" evidence="5">
    <location>
        <begin position="111"/>
        <end position="234"/>
    </location>
</feature>
<evidence type="ECO:0000259" key="4">
    <source>
        <dbReference type="PROSITE" id="PS50404"/>
    </source>
</evidence>
<feature type="compositionally biased region" description="Polar residues" evidence="3">
    <location>
        <begin position="31"/>
        <end position="51"/>
    </location>
</feature>
<feature type="region of interest" description="Disordered" evidence="3">
    <location>
        <begin position="31"/>
        <end position="54"/>
    </location>
</feature>